<feature type="compositionally biased region" description="Basic and acidic residues" evidence="1">
    <location>
        <begin position="152"/>
        <end position="188"/>
    </location>
</feature>
<accession>F4L3T1</accession>
<dbReference type="HOGENOM" id="CLU_1400772_0_0_10"/>
<dbReference type="AlphaFoldDB" id="F4L3T1"/>
<evidence type="ECO:0000256" key="1">
    <source>
        <dbReference type="SAM" id="MobiDB-lite"/>
    </source>
</evidence>
<evidence type="ECO:0000313" key="3">
    <source>
        <dbReference type="EMBL" id="AEE48685.1"/>
    </source>
</evidence>
<evidence type="ECO:0000313" key="4">
    <source>
        <dbReference type="Proteomes" id="UP000008461"/>
    </source>
</evidence>
<feature type="compositionally biased region" description="Basic and acidic residues" evidence="1">
    <location>
        <begin position="107"/>
        <end position="129"/>
    </location>
</feature>
<feature type="region of interest" description="Disordered" evidence="1">
    <location>
        <begin position="35"/>
        <end position="194"/>
    </location>
</feature>
<protein>
    <submittedName>
        <fullName evidence="3">Uncharacterized protein</fullName>
    </submittedName>
</protein>
<gene>
    <name evidence="3" type="ordered locus">Halhy_0778</name>
</gene>
<feature type="chain" id="PRO_5003316414" evidence="2">
    <location>
        <begin position="24"/>
        <end position="194"/>
    </location>
</feature>
<organism evidence="3 4">
    <name type="scientific">Haliscomenobacter hydrossis (strain ATCC 27775 / DSM 1100 / LMG 10767 / O)</name>
    <dbReference type="NCBI Taxonomy" id="760192"/>
    <lineage>
        <taxon>Bacteria</taxon>
        <taxon>Pseudomonadati</taxon>
        <taxon>Bacteroidota</taxon>
        <taxon>Saprospiria</taxon>
        <taxon>Saprospirales</taxon>
        <taxon>Haliscomenobacteraceae</taxon>
        <taxon>Haliscomenobacter</taxon>
    </lineage>
</organism>
<dbReference type="KEGG" id="hhy:Halhy_0778"/>
<feature type="signal peptide" evidence="2">
    <location>
        <begin position="1"/>
        <end position="23"/>
    </location>
</feature>
<reference key="2">
    <citation type="submission" date="2011-04" db="EMBL/GenBank/DDBJ databases">
        <title>Complete sequence of chromosome of Haliscomenobacter hydrossis DSM 1100.</title>
        <authorList>
            <consortium name="US DOE Joint Genome Institute (JGI-PGF)"/>
            <person name="Lucas S."/>
            <person name="Han J."/>
            <person name="Lapidus A."/>
            <person name="Bruce D."/>
            <person name="Goodwin L."/>
            <person name="Pitluck S."/>
            <person name="Peters L."/>
            <person name="Kyrpides N."/>
            <person name="Mavromatis K."/>
            <person name="Ivanova N."/>
            <person name="Ovchinnikova G."/>
            <person name="Pagani I."/>
            <person name="Daligault H."/>
            <person name="Detter J.C."/>
            <person name="Han C."/>
            <person name="Land M."/>
            <person name="Hauser L."/>
            <person name="Markowitz V."/>
            <person name="Cheng J.-F."/>
            <person name="Hugenholtz P."/>
            <person name="Woyke T."/>
            <person name="Wu D."/>
            <person name="Verbarg S."/>
            <person name="Frueling A."/>
            <person name="Brambilla E."/>
            <person name="Klenk H.-P."/>
            <person name="Eisen J.A."/>
        </authorList>
    </citation>
    <scope>NUCLEOTIDE SEQUENCE</scope>
    <source>
        <strain>DSM 1100</strain>
    </source>
</reference>
<dbReference type="RefSeq" id="WP_013763249.1">
    <property type="nucleotide sequence ID" value="NC_015510.1"/>
</dbReference>
<dbReference type="Proteomes" id="UP000008461">
    <property type="component" value="Chromosome"/>
</dbReference>
<evidence type="ECO:0000256" key="2">
    <source>
        <dbReference type="SAM" id="SignalP"/>
    </source>
</evidence>
<feature type="compositionally biased region" description="Basic and acidic residues" evidence="1">
    <location>
        <begin position="78"/>
        <end position="100"/>
    </location>
</feature>
<reference evidence="3 4" key="1">
    <citation type="journal article" date="2011" name="Stand. Genomic Sci.">
        <title>Complete genome sequence of Haliscomenobacter hydrossis type strain (O).</title>
        <authorList>
            <consortium name="US DOE Joint Genome Institute (JGI-PGF)"/>
            <person name="Daligault H."/>
            <person name="Lapidus A."/>
            <person name="Zeytun A."/>
            <person name="Nolan M."/>
            <person name="Lucas S."/>
            <person name="Del Rio T.G."/>
            <person name="Tice H."/>
            <person name="Cheng J.F."/>
            <person name="Tapia R."/>
            <person name="Han C."/>
            <person name="Goodwin L."/>
            <person name="Pitluck S."/>
            <person name="Liolios K."/>
            <person name="Pagani I."/>
            <person name="Ivanova N."/>
            <person name="Huntemann M."/>
            <person name="Mavromatis K."/>
            <person name="Mikhailova N."/>
            <person name="Pati A."/>
            <person name="Chen A."/>
            <person name="Palaniappan K."/>
            <person name="Land M."/>
            <person name="Hauser L."/>
            <person name="Brambilla E.M."/>
            <person name="Rohde M."/>
            <person name="Verbarg S."/>
            <person name="Goker M."/>
            <person name="Bristow J."/>
            <person name="Eisen J.A."/>
            <person name="Markowitz V."/>
            <person name="Hugenholtz P."/>
            <person name="Kyrpides N.C."/>
            <person name="Klenk H.P."/>
            <person name="Woyke T."/>
        </authorList>
    </citation>
    <scope>NUCLEOTIDE SEQUENCE [LARGE SCALE GENOMIC DNA]</scope>
    <source>
        <strain evidence="4">ATCC 27775 / DSM 1100 / LMG 10767 / O</strain>
    </source>
</reference>
<proteinExistence type="predicted"/>
<name>F4L3T1_HALH1</name>
<feature type="compositionally biased region" description="Basic and acidic residues" evidence="1">
    <location>
        <begin position="57"/>
        <end position="69"/>
    </location>
</feature>
<keyword evidence="2" id="KW-0732">Signal</keyword>
<keyword evidence="4" id="KW-1185">Reference proteome</keyword>
<sequence>MRRFLAITTTLAFLGMFAVTTSAQKVTGVGTTPGYYNSGQSANRPVPVSIGTNSANRRVENAPREDYRTPRVSSNGGRYDDRDDRNSGYRRAPECTDRQSRGGGYSSRDDDRRRDDDRDRYNDRGKKEQCCCSDKHHHHDGYGYGTASRGRGPADYREGGYRDYRDRDDDRDRDRGKGSRGSCDDKSKSRSRGY</sequence>
<dbReference type="EMBL" id="CP002691">
    <property type="protein sequence ID" value="AEE48685.1"/>
    <property type="molecule type" value="Genomic_DNA"/>
</dbReference>